<dbReference type="InterPro" id="IPR029044">
    <property type="entry name" value="Nucleotide-diphossugar_trans"/>
</dbReference>
<dbReference type="PANTHER" id="PTHR43179">
    <property type="entry name" value="RHAMNOSYLTRANSFERASE WBBL"/>
    <property type="match status" value="1"/>
</dbReference>
<reference evidence="5 6" key="1">
    <citation type="journal article" date="2017" name="ISME J.">
        <title>Energy and carbon metabolisms in a deep terrestrial subsurface fluid microbial community.</title>
        <authorList>
            <person name="Momper L."/>
            <person name="Jungbluth S.P."/>
            <person name="Lee M.D."/>
            <person name="Amend J.P."/>
        </authorList>
    </citation>
    <scope>NUCLEOTIDE SEQUENCE [LARGE SCALE GENOMIC DNA]</scope>
    <source>
        <strain evidence="5">SURF_29</strain>
    </source>
</reference>
<dbReference type="SUPFAM" id="SSF53448">
    <property type="entry name" value="Nucleotide-diphospho-sugar transferases"/>
    <property type="match status" value="1"/>
</dbReference>
<feature type="domain" description="Glycosyltransferase 2-like" evidence="4">
    <location>
        <begin position="53"/>
        <end position="221"/>
    </location>
</feature>
<sequence length="297" mass="34253">MIKKVSKAIKDPKKTLRVLKKRYASLKVDDTLRLLEAEGDESKEFDKEGPKVSIIILTFNNLRHTKACLYSILAFSNYPNLEIIIIDNDSKDETPKFLKELKAKHKNIKLILNKENKGFAGGCNQGIKEATGEYIVFLNNDTIVTPSWTEKIIKPLKDKEVGLVGPITNFMWNHQEIDIFYRSLESMLKKAEAITANNQNKLREANDIAFFCVAARADLIKEIGDLDTRFGIGMFEDDDYCLRVKKTGYKIAVAEDVFIHHFGQISLFSLGKGKYNEIFEENRKKFEKKWDMKWKKE</sequence>
<evidence type="ECO:0000256" key="3">
    <source>
        <dbReference type="ARBA" id="ARBA00022679"/>
    </source>
</evidence>
<gene>
    <name evidence="5" type="ORF">C4544_02250</name>
</gene>
<comment type="similarity">
    <text evidence="1">Belongs to the glycosyltransferase 2 family.</text>
</comment>
<dbReference type="Pfam" id="PF00535">
    <property type="entry name" value="Glycos_transf_2"/>
    <property type="match status" value="1"/>
</dbReference>
<dbReference type="Proteomes" id="UP000285655">
    <property type="component" value="Unassembled WGS sequence"/>
</dbReference>
<dbReference type="CDD" id="cd04186">
    <property type="entry name" value="GT_2_like_c"/>
    <property type="match status" value="1"/>
</dbReference>
<evidence type="ECO:0000259" key="4">
    <source>
        <dbReference type="Pfam" id="PF00535"/>
    </source>
</evidence>
<evidence type="ECO:0000256" key="1">
    <source>
        <dbReference type="ARBA" id="ARBA00006739"/>
    </source>
</evidence>
<dbReference type="AlphaFoldDB" id="A0A419DEI3"/>
<keyword evidence="3 5" id="KW-0808">Transferase</keyword>
<dbReference type="PANTHER" id="PTHR43179:SF12">
    <property type="entry name" value="GALACTOFURANOSYLTRANSFERASE GLFT2"/>
    <property type="match status" value="1"/>
</dbReference>
<accession>A0A419DEI3</accession>
<dbReference type="EMBL" id="QZJW01000017">
    <property type="protein sequence ID" value="RJO61533.1"/>
    <property type="molecule type" value="Genomic_DNA"/>
</dbReference>
<organism evidence="5 6">
    <name type="scientific">candidate division WS5 bacterium</name>
    <dbReference type="NCBI Taxonomy" id="2093353"/>
    <lineage>
        <taxon>Bacteria</taxon>
        <taxon>candidate division WS5</taxon>
    </lineage>
</organism>
<dbReference type="Gene3D" id="3.90.550.10">
    <property type="entry name" value="Spore Coat Polysaccharide Biosynthesis Protein SpsA, Chain A"/>
    <property type="match status" value="1"/>
</dbReference>
<comment type="caution">
    <text evidence="5">The sequence shown here is derived from an EMBL/GenBank/DDBJ whole genome shotgun (WGS) entry which is preliminary data.</text>
</comment>
<protein>
    <submittedName>
        <fullName evidence="5">Glycosyltransferase family 2 protein</fullName>
    </submittedName>
</protein>
<keyword evidence="2" id="KW-0328">Glycosyltransferase</keyword>
<evidence type="ECO:0000256" key="2">
    <source>
        <dbReference type="ARBA" id="ARBA00022676"/>
    </source>
</evidence>
<dbReference type="InterPro" id="IPR001173">
    <property type="entry name" value="Glyco_trans_2-like"/>
</dbReference>
<proteinExistence type="inferred from homology"/>
<evidence type="ECO:0000313" key="6">
    <source>
        <dbReference type="Proteomes" id="UP000285655"/>
    </source>
</evidence>
<dbReference type="GO" id="GO:0016757">
    <property type="term" value="F:glycosyltransferase activity"/>
    <property type="evidence" value="ECO:0007669"/>
    <property type="project" value="UniProtKB-KW"/>
</dbReference>
<name>A0A419DEI3_9BACT</name>
<evidence type="ECO:0000313" key="5">
    <source>
        <dbReference type="EMBL" id="RJO61533.1"/>
    </source>
</evidence>